<evidence type="ECO:0000256" key="4">
    <source>
        <dbReference type="ARBA" id="ARBA00022475"/>
    </source>
</evidence>
<dbReference type="RefSeq" id="WP_379954648.1">
    <property type="nucleotide sequence ID" value="NZ_JAUYVI010000002.1"/>
</dbReference>
<dbReference type="InterPro" id="IPR010065">
    <property type="entry name" value="AA_ABC_transptr_permease_3TM"/>
</dbReference>
<keyword evidence="7 9" id="KW-1133">Transmembrane helix</keyword>
<reference evidence="12" key="1">
    <citation type="submission" date="2023-08" db="EMBL/GenBank/DDBJ databases">
        <title>Rhodospirillaceae gen. nov., a novel taxon isolated from the Yangtze River Yuezi River estuary sludge.</title>
        <authorList>
            <person name="Ruan L."/>
        </authorList>
    </citation>
    <scope>NUCLEOTIDE SEQUENCE [LARGE SCALE GENOMIC DNA]</scope>
    <source>
        <strain evidence="12">R-7</strain>
    </source>
</reference>
<dbReference type="InterPro" id="IPR035906">
    <property type="entry name" value="MetI-like_sf"/>
</dbReference>
<evidence type="ECO:0000256" key="6">
    <source>
        <dbReference type="ARBA" id="ARBA00022692"/>
    </source>
</evidence>
<keyword evidence="4" id="KW-1003">Cell membrane</keyword>
<evidence type="ECO:0000256" key="9">
    <source>
        <dbReference type="RuleBase" id="RU363032"/>
    </source>
</evidence>
<comment type="similarity">
    <text evidence="2">Belongs to the binding-protein-dependent transport system permease family. HisMQ subfamily.</text>
</comment>
<proteinExistence type="inferred from homology"/>
<name>A0ABU0YHQ5_9PROT</name>
<evidence type="ECO:0000313" key="12">
    <source>
        <dbReference type="Proteomes" id="UP001230156"/>
    </source>
</evidence>
<keyword evidence="6 9" id="KW-0812">Transmembrane</keyword>
<organism evidence="11 12">
    <name type="scientific">Dongia sedimenti</name>
    <dbReference type="NCBI Taxonomy" id="3064282"/>
    <lineage>
        <taxon>Bacteria</taxon>
        <taxon>Pseudomonadati</taxon>
        <taxon>Pseudomonadota</taxon>
        <taxon>Alphaproteobacteria</taxon>
        <taxon>Rhodospirillales</taxon>
        <taxon>Dongiaceae</taxon>
        <taxon>Dongia</taxon>
    </lineage>
</organism>
<dbReference type="CDD" id="cd06261">
    <property type="entry name" value="TM_PBP2"/>
    <property type="match status" value="1"/>
</dbReference>
<dbReference type="SUPFAM" id="SSF161098">
    <property type="entry name" value="MetI-like"/>
    <property type="match status" value="1"/>
</dbReference>
<comment type="subcellular location">
    <subcellularLocation>
        <location evidence="1">Cell inner membrane</location>
        <topology evidence="1">Multi-pass membrane protein</topology>
    </subcellularLocation>
    <subcellularLocation>
        <location evidence="9">Cell membrane</location>
        <topology evidence="9">Multi-pass membrane protein</topology>
    </subcellularLocation>
</comment>
<dbReference type="PROSITE" id="PS50928">
    <property type="entry name" value="ABC_TM1"/>
    <property type="match status" value="1"/>
</dbReference>
<dbReference type="Proteomes" id="UP001230156">
    <property type="component" value="Unassembled WGS sequence"/>
</dbReference>
<dbReference type="PANTHER" id="PTHR30133:SF2">
    <property type="entry name" value="ARGININE ABC TRANSPORTER PERMEASE PROTEIN ARTQ"/>
    <property type="match status" value="1"/>
</dbReference>
<feature type="transmembrane region" description="Helical" evidence="9">
    <location>
        <begin position="65"/>
        <end position="89"/>
    </location>
</feature>
<feature type="transmembrane region" description="Helical" evidence="9">
    <location>
        <begin position="95"/>
        <end position="113"/>
    </location>
</feature>
<protein>
    <submittedName>
        <fullName evidence="11">ABC transporter permease subunit</fullName>
    </submittedName>
</protein>
<keyword evidence="3 9" id="KW-0813">Transport</keyword>
<evidence type="ECO:0000256" key="3">
    <source>
        <dbReference type="ARBA" id="ARBA00022448"/>
    </source>
</evidence>
<feature type="domain" description="ABC transmembrane type-1" evidence="10">
    <location>
        <begin position="16"/>
        <end position="219"/>
    </location>
</feature>
<keyword evidence="8 9" id="KW-0472">Membrane</keyword>
<dbReference type="Gene3D" id="1.10.3720.10">
    <property type="entry name" value="MetI-like"/>
    <property type="match status" value="1"/>
</dbReference>
<dbReference type="InterPro" id="IPR051613">
    <property type="entry name" value="ABC_transp_permease_HisMQ"/>
</dbReference>
<evidence type="ECO:0000256" key="8">
    <source>
        <dbReference type="ARBA" id="ARBA00023136"/>
    </source>
</evidence>
<evidence type="ECO:0000256" key="1">
    <source>
        <dbReference type="ARBA" id="ARBA00004429"/>
    </source>
</evidence>
<sequence length="232" mass="25165">MAWGDQGYGDEFVKGVATTLFISFSSYAIGASIGMLGAWAKLCPVRSLNRAGEVYTTVVRSLPELLLIFLIFYLGTPALARLLILLHLADEGLQINPFFAVIAALGLIYGAYLTDVLRGGIQAVPKGQIEAAKAFGMHGTRRFTRIIFPQMIRFAVPGLGNQWLNITKDSALVSVVAQVNDIMSVGRSAANSTKHFIFYLSATAAVFMVVSAVSMVVFSRLEKRANRGVRRA</sequence>
<comment type="caution">
    <text evidence="11">The sequence shown here is derived from an EMBL/GenBank/DDBJ whole genome shotgun (WGS) entry which is preliminary data.</text>
</comment>
<evidence type="ECO:0000259" key="10">
    <source>
        <dbReference type="PROSITE" id="PS50928"/>
    </source>
</evidence>
<keyword evidence="5" id="KW-0997">Cell inner membrane</keyword>
<evidence type="ECO:0000256" key="7">
    <source>
        <dbReference type="ARBA" id="ARBA00022989"/>
    </source>
</evidence>
<evidence type="ECO:0000256" key="2">
    <source>
        <dbReference type="ARBA" id="ARBA00010072"/>
    </source>
</evidence>
<dbReference type="Pfam" id="PF00528">
    <property type="entry name" value="BPD_transp_1"/>
    <property type="match status" value="1"/>
</dbReference>
<accession>A0ABU0YHQ5</accession>
<feature type="transmembrane region" description="Helical" evidence="9">
    <location>
        <begin position="20"/>
        <end position="40"/>
    </location>
</feature>
<dbReference type="PANTHER" id="PTHR30133">
    <property type="entry name" value="CATIONIC AMINO ACID TRANSPORTER, MEMBRANE COMPONENT"/>
    <property type="match status" value="1"/>
</dbReference>
<keyword evidence="12" id="KW-1185">Reference proteome</keyword>
<evidence type="ECO:0000313" key="11">
    <source>
        <dbReference type="EMBL" id="MDQ7247247.1"/>
    </source>
</evidence>
<gene>
    <name evidence="11" type="ORF">Q8A70_06200</name>
</gene>
<dbReference type="InterPro" id="IPR000515">
    <property type="entry name" value="MetI-like"/>
</dbReference>
<dbReference type="EMBL" id="JAUYVI010000002">
    <property type="protein sequence ID" value="MDQ7247247.1"/>
    <property type="molecule type" value="Genomic_DNA"/>
</dbReference>
<dbReference type="NCBIfam" id="TIGR01726">
    <property type="entry name" value="HEQRo_perm_3TM"/>
    <property type="match status" value="1"/>
</dbReference>
<evidence type="ECO:0000256" key="5">
    <source>
        <dbReference type="ARBA" id="ARBA00022519"/>
    </source>
</evidence>
<feature type="transmembrane region" description="Helical" evidence="9">
    <location>
        <begin position="196"/>
        <end position="218"/>
    </location>
</feature>